<sequence>MVGLDVRCQNQEAQLDPSQLGFNSKVTLLECVALQLGNVYGRALGRPPLAWKPGPVMLLQAKCIRQPESFFSLAPVHKRKITPQIYELPPGVIYQLLPCPGLDNWGEAQSFD</sequence>
<name>A0AA35LJU2_9SAUR</name>
<evidence type="ECO:0000313" key="2">
    <source>
        <dbReference type="Proteomes" id="UP001178461"/>
    </source>
</evidence>
<reference evidence="1" key="1">
    <citation type="submission" date="2022-12" db="EMBL/GenBank/DDBJ databases">
        <authorList>
            <person name="Alioto T."/>
            <person name="Alioto T."/>
            <person name="Gomez Garrido J."/>
        </authorList>
    </citation>
    <scope>NUCLEOTIDE SEQUENCE</scope>
</reference>
<dbReference type="EMBL" id="OX395143">
    <property type="protein sequence ID" value="CAI5797311.1"/>
    <property type="molecule type" value="Genomic_DNA"/>
</dbReference>
<dbReference type="Proteomes" id="UP001178461">
    <property type="component" value="Chromosome 16"/>
</dbReference>
<protein>
    <submittedName>
        <fullName evidence="1">Uncharacterized protein</fullName>
    </submittedName>
</protein>
<organism evidence="1 2">
    <name type="scientific">Podarcis lilfordi</name>
    <name type="common">Lilford's wall lizard</name>
    <dbReference type="NCBI Taxonomy" id="74358"/>
    <lineage>
        <taxon>Eukaryota</taxon>
        <taxon>Metazoa</taxon>
        <taxon>Chordata</taxon>
        <taxon>Craniata</taxon>
        <taxon>Vertebrata</taxon>
        <taxon>Euteleostomi</taxon>
        <taxon>Lepidosauria</taxon>
        <taxon>Squamata</taxon>
        <taxon>Bifurcata</taxon>
        <taxon>Unidentata</taxon>
        <taxon>Episquamata</taxon>
        <taxon>Laterata</taxon>
        <taxon>Lacertibaenia</taxon>
        <taxon>Lacertidae</taxon>
        <taxon>Podarcis</taxon>
    </lineage>
</organism>
<evidence type="ECO:0000313" key="1">
    <source>
        <dbReference type="EMBL" id="CAI5797311.1"/>
    </source>
</evidence>
<gene>
    <name evidence="1" type="ORF">PODLI_1B018315</name>
</gene>
<proteinExistence type="predicted"/>
<keyword evidence="2" id="KW-1185">Reference proteome</keyword>
<dbReference type="AlphaFoldDB" id="A0AA35LJU2"/>
<accession>A0AA35LJU2</accession>